<comment type="caution">
    <text evidence="1">The sequence shown here is derived from an EMBL/GenBank/DDBJ whole genome shotgun (WGS) entry which is preliminary data.</text>
</comment>
<organism evidence="1 2">
    <name type="scientific">Hufsiella ginkgonis</name>
    <dbReference type="NCBI Taxonomy" id="2695274"/>
    <lineage>
        <taxon>Bacteria</taxon>
        <taxon>Pseudomonadati</taxon>
        <taxon>Bacteroidota</taxon>
        <taxon>Sphingobacteriia</taxon>
        <taxon>Sphingobacteriales</taxon>
        <taxon>Sphingobacteriaceae</taxon>
        <taxon>Hufsiella</taxon>
    </lineage>
</organism>
<reference evidence="1 2" key="1">
    <citation type="submission" date="2019-11" db="EMBL/GenBank/DDBJ databases">
        <title>Pedobacter sp. HMF7056 Genome sequencing and assembly.</title>
        <authorList>
            <person name="Kang H."/>
            <person name="Kim H."/>
            <person name="Joh K."/>
        </authorList>
    </citation>
    <scope>NUCLEOTIDE SEQUENCE [LARGE SCALE GENOMIC DNA]</scope>
    <source>
        <strain evidence="1 2">HMF7056</strain>
    </source>
</reference>
<name>A0A7K1Y0W4_9SPHI</name>
<keyword evidence="2" id="KW-1185">Reference proteome</keyword>
<evidence type="ECO:0000313" key="1">
    <source>
        <dbReference type="EMBL" id="MXV16890.1"/>
    </source>
</evidence>
<dbReference type="RefSeq" id="WP_160907908.1">
    <property type="nucleotide sequence ID" value="NZ_WVHS01000004.1"/>
</dbReference>
<accession>A0A7K1Y0W4</accession>
<evidence type="ECO:0008006" key="3">
    <source>
        <dbReference type="Google" id="ProtNLM"/>
    </source>
</evidence>
<evidence type="ECO:0000313" key="2">
    <source>
        <dbReference type="Proteomes" id="UP000451233"/>
    </source>
</evidence>
<dbReference type="EMBL" id="WVHS01000004">
    <property type="protein sequence ID" value="MXV16890.1"/>
    <property type="molecule type" value="Genomic_DNA"/>
</dbReference>
<gene>
    <name evidence="1" type="ORF">GS398_16435</name>
</gene>
<proteinExistence type="predicted"/>
<sequence>MIKEFEFYHGAVMTRLIHGSKETLSIVPYPSVSNASYVVNGNTGIYIKHSAKRMSPWRFSFQKEHQSELLQMNTQLAIVFLILVCGDDGIVTLSYNDLKLILDDVHGEVEWISASRNPRKEYTVKGSDGQLGRKIGKNDFPRKILAAVGSIHLMP</sequence>
<dbReference type="AlphaFoldDB" id="A0A7K1Y0W4"/>
<protein>
    <recommendedName>
        <fullName evidence="3">DUF4365 domain-containing protein</fullName>
    </recommendedName>
</protein>
<dbReference type="Proteomes" id="UP000451233">
    <property type="component" value="Unassembled WGS sequence"/>
</dbReference>